<keyword evidence="2" id="KW-1133">Transmembrane helix</keyword>
<dbReference type="Proteomes" id="UP000492821">
    <property type="component" value="Unassembled WGS sequence"/>
</dbReference>
<keyword evidence="2" id="KW-0812">Transmembrane</keyword>
<keyword evidence="2" id="KW-0472">Membrane</keyword>
<dbReference type="WBParaSite" id="Pan_g13462.t1">
    <property type="protein sequence ID" value="Pan_g13462.t1"/>
    <property type="gene ID" value="Pan_g13462"/>
</dbReference>
<evidence type="ECO:0000313" key="3">
    <source>
        <dbReference type="Proteomes" id="UP000492821"/>
    </source>
</evidence>
<feature type="transmembrane region" description="Helical" evidence="2">
    <location>
        <begin position="51"/>
        <end position="70"/>
    </location>
</feature>
<protein>
    <submittedName>
        <fullName evidence="4">MLO-like protein</fullName>
    </submittedName>
</protein>
<organism evidence="3 4">
    <name type="scientific">Panagrellus redivivus</name>
    <name type="common">Microworm</name>
    <dbReference type="NCBI Taxonomy" id="6233"/>
    <lineage>
        <taxon>Eukaryota</taxon>
        <taxon>Metazoa</taxon>
        <taxon>Ecdysozoa</taxon>
        <taxon>Nematoda</taxon>
        <taxon>Chromadorea</taxon>
        <taxon>Rhabditida</taxon>
        <taxon>Tylenchina</taxon>
        <taxon>Panagrolaimomorpha</taxon>
        <taxon>Panagrolaimoidea</taxon>
        <taxon>Panagrolaimidae</taxon>
        <taxon>Panagrellus</taxon>
    </lineage>
</organism>
<feature type="transmembrane region" description="Helical" evidence="2">
    <location>
        <begin position="91"/>
        <end position="111"/>
    </location>
</feature>
<accession>A0A7E4UVV7</accession>
<proteinExistence type="predicted"/>
<evidence type="ECO:0000256" key="2">
    <source>
        <dbReference type="SAM" id="Phobius"/>
    </source>
</evidence>
<name>A0A7E4UVV7_PANRE</name>
<keyword evidence="3" id="KW-1185">Reference proteome</keyword>
<feature type="region of interest" description="Disordered" evidence="1">
    <location>
        <begin position="274"/>
        <end position="293"/>
    </location>
</feature>
<dbReference type="AlphaFoldDB" id="A0A7E4UVV7"/>
<reference evidence="4" key="2">
    <citation type="submission" date="2020-10" db="UniProtKB">
        <authorList>
            <consortium name="WormBaseParasite"/>
        </authorList>
    </citation>
    <scope>IDENTIFICATION</scope>
</reference>
<sequence length="293" mass="32665">MAGGDGPKRSVLYRFGNFVSSQLKEGFTIDDVAKGNEKLLKAYLPPTWAKVLHFIFVYFLGHLYIGYAIGRPLLDRLKQQHGIYKLKESVSFLRSEFTICLIAISAFFHVWSLPSVLHYFNWAFTLRPQINVKPQMTVVTRRSRSAISLPALKEVNEPLEAAKSSRSKSVNDITECYSSGPTSVDLNWDVRIRDGVTDKIWSGIERVSDTASLASGLHDSFFNSSLGTSSVASGTSDYAFDAKELDDPTLYGVWNDVNEVLPDDSLLPVDEMVDIPQSDEDYDTAPENSEADC</sequence>
<reference evidence="3" key="1">
    <citation type="journal article" date="2013" name="Genetics">
        <title>The draft genome and transcriptome of Panagrellus redivivus are shaped by the harsh demands of a free-living lifestyle.</title>
        <authorList>
            <person name="Srinivasan J."/>
            <person name="Dillman A.R."/>
            <person name="Macchietto M.G."/>
            <person name="Heikkinen L."/>
            <person name="Lakso M."/>
            <person name="Fracchia K.M."/>
            <person name="Antoshechkin I."/>
            <person name="Mortazavi A."/>
            <person name="Wong G."/>
            <person name="Sternberg P.W."/>
        </authorList>
    </citation>
    <scope>NUCLEOTIDE SEQUENCE [LARGE SCALE GENOMIC DNA]</scope>
    <source>
        <strain evidence="3">MT8872</strain>
    </source>
</reference>
<evidence type="ECO:0000256" key="1">
    <source>
        <dbReference type="SAM" id="MobiDB-lite"/>
    </source>
</evidence>
<evidence type="ECO:0000313" key="4">
    <source>
        <dbReference type="WBParaSite" id="Pan_g13462.t1"/>
    </source>
</evidence>